<protein>
    <submittedName>
        <fullName evidence="2">Uncharacterized protein</fullName>
    </submittedName>
</protein>
<feature type="region of interest" description="Disordered" evidence="1">
    <location>
        <begin position="1"/>
        <end position="199"/>
    </location>
</feature>
<dbReference type="GO" id="GO:0006364">
    <property type="term" value="P:rRNA processing"/>
    <property type="evidence" value="ECO:0007669"/>
    <property type="project" value="InterPro"/>
</dbReference>
<dbReference type="Proteomes" id="UP000738349">
    <property type="component" value="Unassembled WGS sequence"/>
</dbReference>
<accession>A0A9P9FP07</accession>
<reference evidence="2" key="1">
    <citation type="journal article" date="2021" name="Nat. Commun.">
        <title>Genetic determinants of endophytism in the Arabidopsis root mycobiome.</title>
        <authorList>
            <person name="Mesny F."/>
            <person name="Miyauchi S."/>
            <person name="Thiergart T."/>
            <person name="Pickel B."/>
            <person name="Atanasova L."/>
            <person name="Karlsson M."/>
            <person name="Huettel B."/>
            <person name="Barry K.W."/>
            <person name="Haridas S."/>
            <person name="Chen C."/>
            <person name="Bauer D."/>
            <person name="Andreopoulos W."/>
            <person name="Pangilinan J."/>
            <person name="LaButti K."/>
            <person name="Riley R."/>
            <person name="Lipzen A."/>
            <person name="Clum A."/>
            <person name="Drula E."/>
            <person name="Henrissat B."/>
            <person name="Kohler A."/>
            <person name="Grigoriev I.V."/>
            <person name="Martin F.M."/>
            <person name="Hacquard S."/>
        </authorList>
    </citation>
    <scope>NUCLEOTIDE SEQUENCE</scope>
    <source>
        <strain evidence="2">MPI-CAGE-AT-0147</strain>
    </source>
</reference>
<evidence type="ECO:0000313" key="3">
    <source>
        <dbReference type="Proteomes" id="UP000738349"/>
    </source>
</evidence>
<evidence type="ECO:0000313" key="2">
    <source>
        <dbReference type="EMBL" id="KAH7170457.1"/>
    </source>
</evidence>
<evidence type="ECO:0000256" key="1">
    <source>
        <dbReference type="SAM" id="MobiDB-lite"/>
    </source>
</evidence>
<proteinExistence type="predicted"/>
<dbReference type="Pfam" id="PF08297">
    <property type="entry name" value="U3_snoRNA_assoc"/>
    <property type="match status" value="1"/>
</dbReference>
<sequence>MAPPRTRKRKSGQDLPADKSVDSAAPEESRRQKMLPVRAKDGDAPVAASTPAQGSMKVFTDEDNAAPVSVSVSQPASPTPEGNEEKDDSDDEAPEAVSTTKVASDIKKSARVAQKAVREQAAEQKRKRQQRDTLLKQQAEERKKAEEEAKAVEDAAPAEQLVRKRHAPKLLPAEFLTDSSSEDEADDDRLIATNPPKRRKIATVEKSLTRESRGPRDERVGSTVYRVAKKVDERIAPRLAKYTKSSKDLLLKRNRTAVRPQRAGRLVKR</sequence>
<dbReference type="EMBL" id="JAGMUV010000002">
    <property type="protein sequence ID" value="KAH7170457.1"/>
    <property type="molecule type" value="Genomic_DNA"/>
</dbReference>
<comment type="caution">
    <text evidence="2">The sequence shown here is derived from an EMBL/GenBank/DDBJ whole genome shotgun (WGS) entry which is preliminary data.</text>
</comment>
<feature type="compositionally biased region" description="Basic and acidic residues" evidence="1">
    <location>
        <begin position="116"/>
        <end position="153"/>
    </location>
</feature>
<dbReference type="InterPro" id="IPR013268">
    <property type="entry name" value="UTP16"/>
</dbReference>
<keyword evidence="3" id="KW-1185">Reference proteome</keyword>
<feature type="compositionally biased region" description="Acidic residues" evidence="1">
    <location>
        <begin position="82"/>
        <end position="94"/>
    </location>
</feature>
<gene>
    <name evidence="2" type="ORF">EDB81DRAFT_775542</name>
</gene>
<dbReference type="OrthoDB" id="5245631at2759"/>
<dbReference type="AlphaFoldDB" id="A0A9P9FP07"/>
<feature type="compositionally biased region" description="Low complexity" evidence="1">
    <location>
        <begin position="65"/>
        <end position="76"/>
    </location>
</feature>
<name>A0A9P9FP07_9HYPO</name>
<feature type="compositionally biased region" description="Basic residues" evidence="1">
    <location>
        <begin position="1"/>
        <end position="10"/>
    </location>
</feature>
<dbReference type="GO" id="GO:0030515">
    <property type="term" value="F:snoRNA binding"/>
    <property type="evidence" value="ECO:0007669"/>
    <property type="project" value="InterPro"/>
</dbReference>
<organism evidence="2 3">
    <name type="scientific">Dactylonectria macrodidyma</name>
    <dbReference type="NCBI Taxonomy" id="307937"/>
    <lineage>
        <taxon>Eukaryota</taxon>
        <taxon>Fungi</taxon>
        <taxon>Dikarya</taxon>
        <taxon>Ascomycota</taxon>
        <taxon>Pezizomycotina</taxon>
        <taxon>Sordariomycetes</taxon>
        <taxon>Hypocreomycetidae</taxon>
        <taxon>Hypocreales</taxon>
        <taxon>Nectriaceae</taxon>
        <taxon>Dactylonectria</taxon>
    </lineage>
</organism>
<feature type="compositionally biased region" description="Basic and acidic residues" evidence="1">
    <location>
        <begin position="16"/>
        <end position="31"/>
    </location>
</feature>